<name>A0A162CU70_9FLAO</name>
<sequence>MEIGTKPNRVSWKYKFGSMIITGLLYSAILFAFDYFSNDKLYSTYSLIFQGVFFGIATGLGFPLITEKFGGKFTSKLGGNVTPVLSDTEEIEISGPANLFRGIEATGGKLFLTNKNVIFKSHTMNIQKGQTNIQYDNIKEILLRKTAKLIDNGIRITTKDGKNFDFVVNEREQWMQNLSKRIKTDL</sequence>
<evidence type="ECO:0000313" key="3">
    <source>
        <dbReference type="EMBL" id="KZS41109.1"/>
    </source>
</evidence>
<dbReference type="Proteomes" id="UP000076715">
    <property type="component" value="Unassembled WGS sequence"/>
</dbReference>
<feature type="domain" description="GRAM" evidence="2">
    <location>
        <begin position="85"/>
        <end position="166"/>
    </location>
</feature>
<keyword evidence="1" id="KW-1133">Transmembrane helix</keyword>
<keyword evidence="4" id="KW-1185">Reference proteome</keyword>
<evidence type="ECO:0000259" key="2">
    <source>
        <dbReference type="Pfam" id="PF02893"/>
    </source>
</evidence>
<keyword evidence="1" id="KW-0812">Transmembrane</keyword>
<dbReference type="InterPro" id="IPR011993">
    <property type="entry name" value="PH-like_dom_sf"/>
</dbReference>
<dbReference type="Gene3D" id="2.30.29.30">
    <property type="entry name" value="Pleckstrin-homology domain (PH domain)/Phosphotyrosine-binding domain (PTB)"/>
    <property type="match status" value="1"/>
</dbReference>
<dbReference type="RefSeq" id="WP_082832381.1">
    <property type="nucleotide sequence ID" value="NZ_LQRT01000007.1"/>
</dbReference>
<dbReference type="AlphaFoldDB" id="A0A162CU70"/>
<proteinExistence type="predicted"/>
<dbReference type="EMBL" id="LQRT01000007">
    <property type="protein sequence ID" value="KZS41109.1"/>
    <property type="molecule type" value="Genomic_DNA"/>
</dbReference>
<keyword evidence="1" id="KW-0472">Membrane</keyword>
<evidence type="ECO:0000313" key="4">
    <source>
        <dbReference type="Proteomes" id="UP000076715"/>
    </source>
</evidence>
<evidence type="ECO:0000256" key="1">
    <source>
        <dbReference type="SAM" id="Phobius"/>
    </source>
</evidence>
<comment type="caution">
    <text evidence="3">The sequence shown here is derived from an EMBL/GenBank/DDBJ whole genome shotgun (WGS) entry which is preliminary data.</text>
</comment>
<organism evidence="3 4">
    <name type="scientific">Aquimarina aggregata</name>
    <dbReference type="NCBI Taxonomy" id="1642818"/>
    <lineage>
        <taxon>Bacteria</taxon>
        <taxon>Pseudomonadati</taxon>
        <taxon>Bacteroidota</taxon>
        <taxon>Flavobacteriia</taxon>
        <taxon>Flavobacteriales</taxon>
        <taxon>Flavobacteriaceae</taxon>
        <taxon>Aquimarina</taxon>
    </lineage>
</organism>
<dbReference type="STRING" id="1642818.AWE51_23445"/>
<accession>A0A162CU70</accession>
<feature type="transmembrane region" description="Helical" evidence="1">
    <location>
        <begin position="12"/>
        <end position="33"/>
    </location>
</feature>
<feature type="transmembrane region" description="Helical" evidence="1">
    <location>
        <begin position="45"/>
        <end position="66"/>
    </location>
</feature>
<protein>
    <recommendedName>
        <fullName evidence="2">GRAM domain-containing protein</fullName>
    </recommendedName>
</protein>
<dbReference type="Pfam" id="PF02893">
    <property type="entry name" value="GRAM"/>
    <property type="match status" value="1"/>
</dbReference>
<dbReference type="InterPro" id="IPR004182">
    <property type="entry name" value="GRAM"/>
</dbReference>
<gene>
    <name evidence="3" type="ORF">AWE51_23445</name>
</gene>
<dbReference type="OrthoDB" id="837929at2"/>
<reference evidence="3 4" key="1">
    <citation type="submission" date="2016-01" db="EMBL/GenBank/DDBJ databases">
        <title>The draft genome sequence of Aquimarina sp. RZW4-3-2.</title>
        <authorList>
            <person name="Wang Y."/>
        </authorList>
    </citation>
    <scope>NUCLEOTIDE SEQUENCE [LARGE SCALE GENOMIC DNA]</scope>
    <source>
        <strain evidence="3 4">RZW4-3-2</strain>
    </source>
</reference>